<dbReference type="OrthoDB" id="9114335at2"/>
<gene>
    <name evidence="2" type="ORF">FAZ98_24855</name>
</gene>
<proteinExistence type="predicted"/>
<dbReference type="Proteomes" id="UP000433577">
    <property type="component" value="Chromosome 3"/>
</dbReference>
<name>A0A7Z2GNG2_9BURK</name>
<accession>A0A7Z2GNG2</accession>
<protein>
    <submittedName>
        <fullName evidence="2">Uncharacterized protein</fullName>
    </submittedName>
</protein>
<keyword evidence="1" id="KW-0472">Membrane</keyword>
<evidence type="ECO:0000313" key="3">
    <source>
        <dbReference type="Proteomes" id="UP000433577"/>
    </source>
</evidence>
<keyword evidence="1" id="KW-0812">Transmembrane</keyword>
<feature type="transmembrane region" description="Helical" evidence="1">
    <location>
        <begin position="52"/>
        <end position="71"/>
    </location>
</feature>
<dbReference type="KEGG" id="pacs:FAZ98_24855"/>
<keyword evidence="1" id="KW-1133">Transmembrane helix</keyword>
<sequence>MSPLLLLVDHSQLLNRVNTLYSFAPGEETAEATVARETNAGKDHRNTQLKSLLVGTLMFVPFLAAYVALCASK</sequence>
<dbReference type="RefSeq" id="WP_158955033.1">
    <property type="nucleotide sequence ID" value="NZ_CP046915.1"/>
</dbReference>
<dbReference type="AlphaFoldDB" id="A0A7Z2GNG2"/>
<keyword evidence="3" id="KW-1185">Reference proteome</keyword>
<organism evidence="2 3">
    <name type="scientific">Paraburkholderia acidisoli</name>
    <dbReference type="NCBI Taxonomy" id="2571748"/>
    <lineage>
        <taxon>Bacteria</taxon>
        <taxon>Pseudomonadati</taxon>
        <taxon>Pseudomonadota</taxon>
        <taxon>Betaproteobacteria</taxon>
        <taxon>Burkholderiales</taxon>
        <taxon>Burkholderiaceae</taxon>
        <taxon>Paraburkholderia</taxon>
    </lineage>
</organism>
<dbReference type="EMBL" id="CP046915">
    <property type="protein sequence ID" value="QGZ65025.1"/>
    <property type="molecule type" value="Genomic_DNA"/>
</dbReference>
<evidence type="ECO:0000256" key="1">
    <source>
        <dbReference type="SAM" id="Phobius"/>
    </source>
</evidence>
<reference evidence="2 3" key="1">
    <citation type="submission" date="2019-12" db="EMBL/GenBank/DDBJ databases">
        <title>Paraburkholderia acidiphila 7Q-K02 sp. nov and Paraburkholderia acidisoli DHF22 sp. nov., two strains isolated from forest soil.</title>
        <authorList>
            <person name="Gao Z."/>
            <person name="Qiu L."/>
        </authorList>
    </citation>
    <scope>NUCLEOTIDE SEQUENCE [LARGE SCALE GENOMIC DNA]</scope>
    <source>
        <strain evidence="2 3">DHF22</strain>
    </source>
</reference>
<evidence type="ECO:0000313" key="2">
    <source>
        <dbReference type="EMBL" id="QGZ65025.1"/>
    </source>
</evidence>